<protein>
    <submittedName>
        <fullName evidence="1">Uncharacterized protein</fullName>
    </submittedName>
</protein>
<name>A0A8J4CWT6_9CHLO</name>
<accession>A0A8J4CWT6</accession>
<dbReference type="Proteomes" id="UP000747110">
    <property type="component" value="Unassembled WGS sequence"/>
</dbReference>
<dbReference type="InterPro" id="IPR050870">
    <property type="entry name" value="FAST_kinase"/>
</dbReference>
<keyword evidence="2" id="KW-1185">Reference proteome</keyword>
<evidence type="ECO:0000313" key="2">
    <source>
        <dbReference type="Proteomes" id="UP000747110"/>
    </source>
</evidence>
<reference evidence="1" key="1">
    <citation type="journal article" date="2021" name="Proc. Natl. Acad. Sci. U.S.A.">
        <title>Three genomes in the algal genus Volvox reveal the fate of a haploid sex-determining region after a transition to homothallism.</title>
        <authorList>
            <person name="Yamamoto K."/>
            <person name="Hamaji T."/>
            <person name="Kawai-Toyooka H."/>
            <person name="Matsuzaki R."/>
            <person name="Takahashi F."/>
            <person name="Nishimura Y."/>
            <person name="Kawachi M."/>
            <person name="Noguchi H."/>
            <person name="Minakuchi Y."/>
            <person name="Umen J.G."/>
            <person name="Toyoda A."/>
            <person name="Nozaki H."/>
        </authorList>
    </citation>
    <scope>NUCLEOTIDE SEQUENCE</scope>
    <source>
        <strain evidence="1">NIES-3786</strain>
    </source>
</reference>
<organism evidence="1 2">
    <name type="scientific">Volvox reticuliferus</name>
    <dbReference type="NCBI Taxonomy" id="1737510"/>
    <lineage>
        <taxon>Eukaryota</taxon>
        <taxon>Viridiplantae</taxon>
        <taxon>Chlorophyta</taxon>
        <taxon>core chlorophytes</taxon>
        <taxon>Chlorophyceae</taxon>
        <taxon>CS clade</taxon>
        <taxon>Chlamydomonadales</taxon>
        <taxon>Volvocaceae</taxon>
        <taxon>Volvox</taxon>
    </lineage>
</organism>
<evidence type="ECO:0000313" key="1">
    <source>
        <dbReference type="EMBL" id="GIL91289.1"/>
    </source>
</evidence>
<comment type="caution">
    <text evidence="1">The sequence shown here is derived from an EMBL/GenBank/DDBJ whole genome shotgun (WGS) entry which is preliminary data.</text>
</comment>
<dbReference type="GO" id="GO:0003723">
    <property type="term" value="F:RNA binding"/>
    <property type="evidence" value="ECO:0007669"/>
    <property type="project" value="TreeGrafter"/>
</dbReference>
<proteinExistence type="predicted"/>
<dbReference type="GO" id="GO:1901259">
    <property type="term" value="P:chloroplast rRNA processing"/>
    <property type="evidence" value="ECO:0007669"/>
    <property type="project" value="TreeGrafter"/>
</dbReference>
<sequence>MALALLGRRQGRSLFRALAMLETHLAGGGIIRPANKDLDVETEVCSTSQQYPSIAPGWPRVYPVRCYAINNQPTIKYIPVPEPEFDDFSGEPTSYLQLLGAISKAKSLKRLQHLLSAHNERFDAVHVAAAVARLPRLIRYRSADLVDRSETVVVHTPGLPRMRRKHGVRPKQTHLLEGSRIAAHLDAMLPAHVQNFFPRQAACTIWAFGELRRMGVVDSMASLPDVLLVVTKGNFEPLRVHGHGVDFAQILQGLAKLGFGDMKLIGQLVTLLERRLGSMQQYELQMSAWSLASMGYHSPDVFNRIANQLLRTGTAFLLPSGCSSTFWAFAKAGITSRIDLFNILASSMLGQATLLAPQDAATTLWACSQLGYYNTNLITALCDAVVRNLATCSDWEVSSVIESLANMGHHHAGLMEAVAKAILEEPVVGAHPTCIARVLFGYGKLGCCNPREVELASVLAAAVVPQLPVVREDTLAMLCNGLTMFGYKDEKVLAALASRAERLLPDCNEAHLLPVLRLLNCAGYQHYQLAVASARHLQAVILPGNKTINAAAPVEVLYLCARQGVEDPTAADEVLALAAAREQELRPVDAARAFVVGQVMNRKELLNHMADVVLRHATELDADTAAAVLQSAQALGRQDIVATLAPRVQQPRMADPSTGKVAIASL</sequence>
<dbReference type="PANTHER" id="PTHR21228:SF40">
    <property type="entry name" value="LD45607P"/>
    <property type="match status" value="1"/>
</dbReference>
<dbReference type="GO" id="GO:0009507">
    <property type="term" value="C:chloroplast"/>
    <property type="evidence" value="ECO:0007669"/>
    <property type="project" value="GOC"/>
</dbReference>
<dbReference type="OrthoDB" id="533340at2759"/>
<dbReference type="AlphaFoldDB" id="A0A8J4CWT6"/>
<dbReference type="EMBL" id="BNCP01000063">
    <property type="protein sequence ID" value="GIL91289.1"/>
    <property type="molecule type" value="Genomic_DNA"/>
</dbReference>
<dbReference type="GO" id="GO:0035770">
    <property type="term" value="C:ribonucleoprotein granule"/>
    <property type="evidence" value="ECO:0007669"/>
    <property type="project" value="TreeGrafter"/>
</dbReference>
<dbReference type="GO" id="GO:0000963">
    <property type="term" value="P:mitochondrial RNA processing"/>
    <property type="evidence" value="ECO:0007669"/>
    <property type="project" value="TreeGrafter"/>
</dbReference>
<gene>
    <name evidence="1" type="ORF">Vretifemale_18859</name>
</gene>
<dbReference type="GO" id="GO:0005759">
    <property type="term" value="C:mitochondrial matrix"/>
    <property type="evidence" value="ECO:0007669"/>
    <property type="project" value="TreeGrafter"/>
</dbReference>
<dbReference type="GO" id="GO:0044528">
    <property type="term" value="P:regulation of mitochondrial mRNA stability"/>
    <property type="evidence" value="ECO:0007669"/>
    <property type="project" value="TreeGrafter"/>
</dbReference>
<dbReference type="PANTHER" id="PTHR21228">
    <property type="entry name" value="FAST LEU-RICH DOMAIN-CONTAINING"/>
    <property type="match status" value="1"/>
</dbReference>